<dbReference type="EMBL" id="CP039381">
    <property type="protein sequence ID" value="QCT06408.1"/>
    <property type="molecule type" value="Genomic_DNA"/>
</dbReference>
<keyword evidence="3" id="KW-1185">Reference proteome</keyword>
<dbReference type="AlphaFoldDB" id="A0A4P8XZT9"/>
<evidence type="ECO:0000313" key="2">
    <source>
        <dbReference type="EMBL" id="QCT06408.1"/>
    </source>
</evidence>
<dbReference type="Pfam" id="PF03432">
    <property type="entry name" value="Relaxase"/>
    <property type="match status" value="1"/>
</dbReference>
<feature type="domain" description="MobA/VirD2-like nuclease" evidence="1">
    <location>
        <begin position="7"/>
        <end position="133"/>
    </location>
</feature>
<accession>A0A4P8XZT9</accession>
<protein>
    <recommendedName>
        <fullName evidence="1">MobA/VirD2-like nuclease domain-containing protein</fullName>
    </recommendedName>
</protein>
<evidence type="ECO:0000259" key="1">
    <source>
        <dbReference type="Pfam" id="PF03432"/>
    </source>
</evidence>
<dbReference type="KEGG" id="ruj:E5Z56_03150"/>
<reference evidence="2 3" key="1">
    <citation type="submission" date="2019-04" db="EMBL/GenBank/DDBJ databases">
        <authorList>
            <person name="Embree M."/>
            <person name="Gaffney J.R."/>
        </authorList>
    </citation>
    <scope>NUCLEOTIDE SEQUENCE [LARGE SCALE GENOMIC DNA]</scope>
    <source>
        <strain evidence="2 3">JE7A12</strain>
    </source>
</reference>
<dbReference type="Proteomes" id="UP000301475">
    <property type="component" value="Chromosome"/>
</dbReference>
<sequence length="314" mass="36938">MNNIFDYVTRREATESKLISGVNCSPESALDEFRFVKKRFHKEDGRSYYHIVQSFSPDDDLTPETAHEIGLKFAEYFPGFQVLVATHINTKAIHNHLIMNSVNFENGKKFHQSRNEMFQAKEYSNQLCREYGLSVTESKTKNPRHSRWKRNLIETASYAIGWSATKEEFIEYMHEHGYGVQWEDKYKYITFTTPEGYKVRDNKLFDERFLKNNLELYFAMGGCDGAMLDTYCDYVTPYHDDSFTMTSTEGLFNLLGDILSSVPADYYYQPHYIKEMNTMEKLRLEKILGRKISNVAFHTYCTREDYEREQGISM</sequence>
<dbReference type="InterPro" id="IPR005094">
    <property type="entry name" value="Endonuclease_MobA/VirD2"/>
</dbReference>
<proteinExistence type="predicted"/>
<name>A0A4P8XZT9_9FIRM</name>
<dbReference type="OrthoDB" id="9762440at2"/>
<evidence type="ECO:0000313" key="3">
    <source>
        <dbReference type="Proteomes" id="UP000301475"/>
    </source>
</evidence>
<gene>
    <name evidence="2" type="ORF">E5Z56_03150</name>
</gene>
<organism evidence="2 3">
    <name type="scientific">Ruminococcus bovis</name>
    <dbReference type="NCBI Taxonomy" id="2564099"/>
    <lineage>
        <taxon>Bacteria</taxon>
        <taxon>Bacillati</taxon>
        <taxon>Bacillota</taxon>
        <taxon>Clostridia</taxon>
        <taxon>Eubacteriales</taxon>
        <taxon>Oscillospiraceae</taxon>
        <taxon>Ruminococcus</taxon>
    </lineage>
</organism>